<evidence type="ECO:0000313" key="2">
    <source>
        <dbReference type="Proteomes" id="UP000593571"/>
    </source>
</evidence>
<dbReference type="Proteomes" id="UP000593571">
    <property type="component" value="Unassembled WGS sequence"/>
</dbReference>
<dbReference type="EMBL" id="JACASE010000014">
    <property type="protein sequence ID" value="KAF6410761.1"/>
    <property type="molecule type" value="Genomic_DNA"/>
</dbReference>
<sequence>MANPIRNEVTFEHFRNVTDHHQHSRHLPLKWEDAPAPGPGRPTVRRISLTSPLPPQYCELFYKVNKIHHSVLFRSDYERRSDSVFKKWIKGRSDLRRPGGPGHVVVWLRMAASGRTRGCRALKWAGPRLRRARGSRVQTMLLRVRALPGLPPRLCTHVTHLHGGCISSQGSRGRWRCCSELSFEQQRPRQLSSPEASTPACLSSAARTPLCVPGRSHVL</sequence>
<proteinExistence type="predicted"/>
<name>A0A7J8CIR8_ROUAE</name>
<evidence type="ECO:0000313" key="1">
    <source>
        <dbReference type="EMBL" id="KAF6410761.1"/>
    </source>
</evidence>
<comment type="caution">
    <text evidence="1">The sequence shown here is derived from an EMBL/GenBank/DDBJ whole genome shotgun (WGS) entry which is preliminary data.</text>
</comment>
<organism evidence="1 2">
    <name type="scientific">Rousettus aegyptiacus</name>
    <name type="common">Egyptian fruit bat</name>
    <name type="synonym">Pteropus aegyptiacus</name>
    <dbReference type="NCBI Taxonomy" id="9407"/>
    <lineage>
        <taxon>Eukaryota</taxon>
        <taxon>Metazoa</taxon>
        <taxon>Chordata</taxon>
        <taxon>Craniata</taxon>
        <taxon>Vertebrata</taxon>
        <taxon>Euteleostomi</taxon>
        <taxon>Mammalia</taxon>
        <taxon>Eutheria</taxon>
        <taxon>Laurasiatheria</taxon>
        <taxon>Chiroptera</taxon>
        <taxon>Yinpterochiroptera</taxon>
        <taxon>Pteropodoidea</taxon>
        <taxon>Pteropodidae</taxon>
        <taxon>Rousettinae</taxon>
        <taxon>Rousettus</taxon>
    </lineage>
</organism>
<reference evidence="1 2" key="1">
    <citation type="journal article" date="2020" name="Nature">
        <title>Six reference-quality genomes reveal evolution of bat adaptations.</title>
        <authorList>
            <person name="Jebb D."/>
            <person name="Huang Z."/>
            <person name="Pippel M."/>
            <person name="Hughes G.M."/>
            <person name="Lavrichenko K."/>
            <person name="Devanna P."/>
            <person name="Winkler S."/>
            <person name="Jermiin L.S."/>
            <person name="Skirmuntt E.C."/>
            <person name="Katzourakis A."/>
            <person name="Burkitt-Gray L."/>
            <person name="Ray D.A."/>
            <person name="Sullivan K.A.M."/>
            <person name="Roscito J.G."/>
            <person name="Kirilenko B.M."/>
            <person name="Davalos L.M."/>
            <person name="Corthals A.P."/>
            <person name="Power M.L."/>
            <person name="Jones G."/>
            <person name="Ransome R.D."/>
            <person name="Dechmann D.K.N."/>
            <person name="Locatelli A.G."/>
            <person name="Puechmaille S.J."/>
            <person name="Fedrigo O."/>
            <person name="Jarvis E.D."/>
            <person name="Hiller M."/>
            <person name="Vernes S.C."/>
            <person name="Myers E.W."/>
            <person name="Teeling E.C."/>
        </authorList>
    </citation>
    <scope>NUCLEOTIDE SEQUENCE [LARGE SCALE GENOMIC DNA]</scope>
    <source>
        <strain evidence="1">MRouAeg1</strain>
        <tissue evidence="1">Muscle</tissue>
    </source>
</reference>
<keyword evidence="2" id="KW-1185">Reference proteome</keyword>
<dbReference type="AlphaFoldDB" id="A0A7J8CIR8"/>
<protein>
    <submittedName>
        <fullName evidence="1">Uncharacterized protein</fullName>
    </submittedName>
</protein>
<gene>
    <name evidence="1" type="ORF">HJG63_009198</name>
</gene>
<accession>A0A7J8CIR8</accession>